<sequence>MIVVAIVAILAAIAFPSYQSHVDKSSRADAQGALMNFAQAMERHFTNNGTYIGADGSMDEITTDTAPTIFPTQAPLDGGNKMYNLVLRMVTANTYILAAVPIGGGRMEGNGTLALTNTGLRGWDRGGGDDPLGDAENQCWEQSC</sequence>
<evidence type="ECO:0000313" key="2">
    <source>
        <dbReference type="EMBL" id="GLS28039.1"/>
    </source>
</evidence>
<keyword evidence="3" id="KW-1185">Reference proteome</keyword>
<proteinExistence type="predicted"/>
<dbReference type="SUPFAM" id="SSF54523">
    <property type="entry name" value="Pili subunits"/>
    <property type="match status" value="1"/>
</dbReference>
<evidence type="ECO:0000313" key="3">
    <source>
        <dbReference type="Proteomes" id="UP001156870"/>
    </source>
</evidence>
<protein>
    <submittedName>
        <fullName evidence="2">Pilus assembly protein PilE</fullName>
    </submittedName>
</protein>
<dbReference type="AlphaFoldDB" id="A0AA37WNJ9"/>
<dbReference type="InterPro" id="IPR031982">
    <property type="entry name" value="PilE-like"/>
</dbReference>
<dbReference type="GO" id="GO:0043683">
    <property type="term" value="P:type IV pilus assembly"/>
    <property type="evidence" value="ECO:0007669"/>
    <property type="project" value="InterPro"/>
</dbReference>
<dbReference type="Pfam" id="PF16732">
    <property type="entry name" value="ComP_DUS"/>
    <property type="match status" value="1"/>
</dbReference>
<accession>A0AA37WNJ9</accession>
<dbReference type="EMBL" id="BSPD01000095">
    <property type="protein sequence ID" value="GLS28039.1"/>
    <property type="molecule type" value="Genomic_DNA"/>
</dbReference>
<dbReference type="InterPro" id="IPR045584">
    <property type="entry name" value="Pilin-like"/>
</dbReference>
<feature type="region of interest" description="Disordered" evidence="1">
    <location>
        <begin position="125"/>
        <end position="144"/>
    </location>
</feature>
<name>A0AA37WNJ9_9GAMM</name>
<evidence type="ECO:0000256" key="1">
    <source>
        <dbReference type="SAM" id="MobiDB-lite"/>
    </source>
</evidence>
<reference evidence="2 3" key="1">
    <citation type="journal article" date="2014" name="Int. J. Syst. Evol. Microbiol.">
        <title>Complete genome sequence of Corynebacterium casei LMG S-19264T (=DSM 44701T), isolated from a smear-ripened cheese.</title>
        <authorList>
            <consortium name="US DOE Joint Genome Institute (JGI-PGF)"/>
            <person name="Walter F."/>
            <person name="Albersmeier A."/>
            <person name="Kalinowski J."/>
            <person name="Ruckert C."/>
        </authorList>
    </citation>
    <scope>NUCLEOTIDE SEQUENCE [LARGE SCALE GENOMIC DNA]</scope>
    <source>
        <strain evidence="2 3">NBRC 110095</strain>
    </source>
</reference>
<organism evidence="2 3">
    <name type="scientific">Marinibactrum halimedae</name>
    <dbReference type="NCBI Taxonomy" id="1444977"/>
    <lineage>
        <taxon>Bacteria</taxon>
        <taxon>Pseudomonadati</taxon>
        <taxon>Pseudomonadota</taxon>
        <taxon>Gammaproteobacteria</taxon>
        <taxon>Cellvibrionales</taxon>
        <taxon>Cellvibrionaceae</taxon>
        <taxon>Marinibactrum</taxon>
    </lineage>
</organism>
<dbReference type="Proteomes" id="UP001156870">
    <property type="component" value="Unassembled WGS sequence"/>
</dbReference>
<comment type="caution">
    <text evidence="2">The sequence shown here is derived from an EMBL/GenBank/DDBJ whole genome shotgun (WGS) entry which is preliminary data.</text>
</comment>
<dbReference type="Gene3D" id="3.30.700.10">
    <property type="entry name" value="Glycoprotein, Type 4 Pilin"/>
    <property type="match status" value="1"/>
</dbReference>
<gene>
    <name evidence="2" type="primary">pilE_2</name>
    <name evidence="2" type="ORF">GCM10007877_37580</name>
</gene>